<keyword evidence="3 6" id="KW-0812">Transmembrane</keyword>
<sequence>MKGLWIVFTTVFLAELGDKTQLATLLFATDDKLDRVGVFLTASLALVLACLIGVIVGSQLPKLIHPATLKVVAGIGFILVGAWTIYDGGFNGN</sequence>
<dbReference type="RefSeq" id="WP_005006130.1">
    <property type="nucleotide sequence ID" value="NZ_HG422173.1"/>
</dbReference>
<dbReference type="InParanoid" id="M1Z8Y7"/>
<comment type="similarity">
    <text evidence="2 6">Belongs to the GDT1 family.</text>
</comment>
<comment type="caution">
    <text evidence="7">The sequence shown here is derived from an EMBL/GenBank/DDBJ whole genome shotgun (WGS) entry which is preliminary data.</text>
</comment>
<protein>
    <recommendedName>
        <fullName evidence="6">GDT1 family protein</fullName>
    </recommendedName>
</protein>
<keyword evidence="5 6" id="KW-0472">Membrane</keyword>
<name>M1Z8Y7_NITG3</name>
<evidence type="ECO:0000256" key="5">
    <source>
        <dbReference type="ARBA" id="ARBA00023136"/>
    </source>
</evidence>
<evidence type="ECO:0000256" key="4">
    <source>
        <dbReference type="ARBA" id="ARBA00022989"/>
    </source>
</evidence>
<dbReference type="Proteomes" id="UP000011704">
    <property type="component" value="Unassembled WGS sequence"/>
</dbReference>
<keyword evidence="8" id="KW-1185">Reference proteome</keyword>
<dbReference type="EMBL" id="CAQJ01000015">
    <property type="protein sequence ID" value="CCQ89563.1"/>
    <property type="molecule type" value="Genomic_DNA"/>
</dbReference>
<dbReference type="PANTHER" id="PTHR12608">
    <property type="entry name" value="TRANSMEMBRANE PROTEIN HTP-1 RELATED"/>
    <property type="match status" value="1"/>
</dbReference>
<dbReference type="InterPro" id="IPR001727">
    <property type="entry name" value="GDT1-like"/>
</dbReference>
<accession>M1Z8Y7</accession>
<dbReference type="GO" id="GO:0046873">
    <property type="term" value="F:metal ion transmembrane transporter activity"/>
    <property type="evidence" value="ECO:0007669"/>
    <property type="project" value="InterPro"/>
</dbReference>
<dbReference type="STRING" id="1266370.NITGR_130029"/>
<gene>
    <name evidence="7" type="ORF">NITGR_130029</name>
</gene>
<dbReference type="HOGENOM" id="CLU_140894_3_2_0"/>
<dbReference type="OrthoDB" id="9801356at2"/>
<proteinExistence type="inferred from homology"/>
<evidence type="ECO:0000256" key="2">
    <source>
        <dbReference type="ARBA" id="ARBA00009190"/>
    </source>
</evidence>
<comment type="subcellular location">
    <subcellularLocation>
        <location evidence="1 6">Membrane</location>
        <topology evidence="1 6">Multi-pass membrane protein</topology>
    </subcellularLocation>
</comment>
<evidence type="ECO:0000256" key="6">
    <source>
        <dbReference type="RuleBase" id="RU365102"/>
    </source>
</evidence>
<dbReference type="GO" id="GO:0016020">
    <property type="term" value="C:membrane"/>
    <property type="evidence" value="ECO:0007669"/>
    <property type="project" value="UniProtKB-SubCell"/>
</dbReference>
<organism evidence="7 8">
    <name type="scientific">Nitrospina gracilis (strain 3/211)</name>
    <dbReference type="NCBI Taxonomy" id="1266370"/>
    <lineage>
        <taxon>Bacteria</taxon>
        <taxon>Pseudomonadati</taxon>
        <taxon>Nitrospinota/Tectimicrobiota group</taxon>
        <taxon>Nitrospinota</taxon>
        <taxon>Nitrospinia</taxon>
        <taxon>Nitrospinales</taxon>
        <taxon>Nitrospinaceae</taxon>
        <taxon>Nitrospina</taxon>
    </lineage>
</organism>
<dbReference type="Pfam" id="PF01169">
    <property type="entry name" value="GDT1"/>
    <property type="match status" value="1"/>
</dbReference>
<comment type="caution">
    <text evidence="6">Lacks conserved residue(s) required for the propagation of feature annotation.</text>
</comment>
<evidence type="ECO:0000256" key="1">
    <source>
        <dbReference type="ARBA" id="ARBA00004141"/>
    </source>
</evidence>
<evidence type="ECO:0000313" key="7">
    <source>
        <dbReference type="EMBL" id="CCQ89563.1"/>
    </source>
</evidence>
<feature type="transmembrane region" description="Helical" evidence="6">
    <location>
        <begin position="36"/>
        <end position="56"/>
    </location>
</feature>
<dbReference type="PANTHER" id="PTHR12608:SF1">
    <property type="entry name" value="TRANSMEMBRANE PROTEIN 165"/>
    <property type="match status" value="1"/>
</dbReference>
<feature type="transmembrane region" description="Helical" evidence="6">
    <location>
        <begin position="68"/>
        <end position="86"/>
    </location>
</feature>
<evidence type="ECO:0000313" key="8">
    <source>
        <dbReference type="Proteomes" id="UP000011704"/>
    </source>
</evidence>
<keyword evidence="4 6" id="KW-1133">Transmembrane helix</keyword>
<reference evidence="7 8" key="1">
    <citation type="journal article" date="2013" name="Front. Microbiol.">
        <title>The genome of Nitrospina gracilis illuminates the metabolism and evolution of the major marine nitrite oxidizer.</title>
        <authorList>
            <person name="Luecker S."/>
            <person name="Nowka B."/>
            <person name="Rattei T."/>
            <person name="Spieck E."/>
            <person name="and Daims H."/>
        </authorList>
    </citation>
    <scope>NUCLEOTIDE SEQUENCE [LARGE SCALE GENOMIC DNA]</scope>
    <source>
        <strain evidence="7 8">3/211</strain>
    </source>
</reference>
<dbReference type="AlphaFoldDB" id="M1Z8Y7"/>
<evidence type="ECO:0000256" key="3">
    <source>
        <dbReference type="ARBA" id="ARBA00022692"/>
    </source>
</evidence>